<dbReference type="InterPro" id="IPR001810">
    <property type="entry name" value="F-box_dom"/>
</dbReference>
<dbReference type="InterPro" id="IPR036047">
    <property type="entry name" value="F-box-like_dom_sf"/>
</dbReference>
<proteinExistence type="predicted"/>
<protein>
    <recommendedName>
        <fullName evidence="1">F-box domain-containing protein</fullName>
    </recommendedName>
</protein>
<feature type="domain" description="F-box" evidence="1">
    <location>
        <begin position="6"/>
        <end position="54"/>
    </location>
</feature>
<dbReference type="EnsemblPlants" id="Kaladp0095s0554.1.v1.1">
    <property type="protein sequence ID" value="Kaladp0095s0554.1.v1.1"/>
    <property type="gene ID" value="Kaladp0095s0554.v1.1"/>
</dbReference>
<evidence type="ECO:0000259" key="1">
    <source>
        <dbReference type="PROSITE" id="PS50181"/>
    </source>
</evidence>
<evidence type="ECO:0000313" key="2">
    <source>
        <dbReference type="EnsemblPlants" id="Kaladp0095s0554.1.v1.1"/>
    </source>
</evidence>
<dbReference type="Proteomes" id="UP000594263">
    <property type="component" value="Unplaced"/>
</dbReference>
<sequence>MSKQTTRTIEDLPEDVLSIIMSKFSIKEGLRASLTCKQWLGLPTCLSEITFDTLTMAGDDTQLGEADRDLFIERVNRFLEQYGQPPLSGRMPLSAFRIAFWLDRDSAAVISSWVRFALSNGVRVLEVVLKPDYTENGRHDCVVPDEEIYAFPCDLLNRPQIAPETLWLVSCAFGRNLNTKLTSLKQLDLWSTTLTEADTRNILTYCTSLSRLTLPEKLIVGGSCLAYFRVQWCKGVSEIELSDGSALKCFVYQGEFIIKFTKFCEAPKLTEIHFNMRDFEWVGFYISQVLHLDFPAMQNLTLYGTRPPLSLRPGAFRRLEVLKLFYGNWPFSLLAVLKLLQACPVLRCFEMVPSFRCEGGKDVNVRLPIEAFHNSLQMVEIRDFSCSKEQVELVSMIIQASAVIEQVTIICVRKDHKKFQGIQKMKLAKSIFLKLMQGRTLIFN</sequence>
<dbReference type="AlphaFoldDB" id="A0A7N0V159"/>
<reference evidence="2" key="1">
    <citation type="submission" date="2021-01" db="UniProtKB">
        <authorList>
            <consortium name="EnsemblPlants"/>
        </authorList>
    </citation>
    <scope>IDENTIFICATION</scope>
</reference>
<dbReference type="Pfam" id="PF00646">
    <property type="entry name" value="F-box"/>
    <property type="match status" value="1"/>
</dbReference>
<dbReference type="PANTHER" id="PTHR34145">
    <property type="entry name" value="OS02G0105600 PROTEIN"/>
    <property type="match status" value="1"/>
</dbReference>
<organism evidence="2 3">
    <name type="scientific">Kalanchoe fedtschenkoi</name>
    <name type="common">Lavender scallops</name>
    <name type="synonym">South American air plant</name>
    <dbReference type="NCBI Taxonomy" id="63787"/>
    <lineage>
        <taxon>Eukaryota</taxon>
        <taxon>Viridiplantae</taxon>
        <taxon>Streptophyta</taxon>
        <taxon>Embryophyta</taxon>
        <taxon>Tracheophyta</taxon>
        <taxon>Spermatophyta</taxon>
        <taxon>Magnoliopsida</taxon>
        <taxon>eudicotyledons</taxon>
        <taxon>Gunneridae</taxon>
        <taxon>Pentapetalae</taxon>
        <taxon>Saxifragales</taxon>
        <taxon>Crassulaceae</taxon>
        <taxon>Kalanchoe</taxon>
    </lineage>
</organism>
<dbReference type="InterPro" id="IPR053772">
    <property type="entry name" value="At1g61320/At1g61330-like"/>
</dbReference>
<keyword evidence="3" id="KW-1185">Reference proteome</keyword>
<name>A0A7N0V159_KALFE</name>
<evidence type="ECO:0000313" key="3">
    <source>
        <dbReference type="Proteomes" id="UP000594263"/>
    </source>
</evidence>
<dbReference type="InterPro" id="IPR032675">
    <property type="entry name" value="LRR_dom_sf"/>
</dbReference>
<dbReference type="Gene3D" id="3.80.10.10">
    <property type="entry name" value="Ribonuclease Inhibitor"/>
    <property type="match status" value="1"/>
</dbReference>
<dbReference type="Gene3D" id="1.20.1280.50">
    <property type="match status" value="1"/>
</dbReference>
<dbReference type="PROSITE" id="PS50181">
    <property type="entry name" value="FBOX"/>
    <property type="match status" value="1"/>
</dbReference>
<dbReference type="Pfam" id="PF23622">
    <property type="entry name" value="LRR_At1g61320_AtMIF1"/>
    <property type="match status" value="1"/>
</dbReference>
<dbReference type="InterPro" id="IPR055357">
    <property type="entry name" value="LRR_At1g61320_AtMIF1"/>
</dbReference>
<dbReference type="SUPFAM" id="SSF52047">
    <property type="entry name" value="RNI-like"/>
    <property type="match status" value="1"/>
</dbReference>
<accession>A0A7N0V159</accession>
<dbReference type="Gramene" id="Kaladp0095s0554.1.v1.1">
    <property type="protein sequence ID" value="Kaladp0095s0554.1.v1.1"/>
    <property type="gene ID" value="Kaladp0095s0554.v1.1"/>
</dbReference>
<dbReference type="SUPFAM" id="SSF81383">
    <property type="entry name" value="F-box domain"/>
    <property type="match status" value="1"/>
</dbReference>
<dbReference type="OMA" id="ITRCPHN"/>